<gene>
    <name evidence="7" type="ORF">J2S39_000677</name>
</gene>
<dbReference type="InterPro" id="IPR003710">
    <property type="entry name" value="ApbA"/>
</dbReference>
<protein>
    <recommendedName>
        <fullName evidence="4">2-dehydropantoate 2-reductase</fullName>
        <ecNumber evidence="4">1.1.1.169</ecNumber>
    </recommendedName>
    <alternativeName>
        <fullName evidence="4">Ketopantoate reductase</fullName>
    </alternativeName>
</protein>
<dbReference type="InterPro" id="IPR013328">
    <property type="entry name" value="6PGD_dom2"/>
</dbReference>
<evidence type="ECO:0000256" key="2">
    <source>
        <dbReference type="ARBA" id="ARBA00022857"/>
    </source>
</evidence>
<name>A0ABU1ZVP1_9CORY</name>
<dbReference type="PANTHER" id="PTHR21708">
    <property type="entry name" value="PROBABLE 2-DEHYDROPANTOATE 2-REDUCTASE"/>
    <property type="match status" value="1"/>
</dbReference>
<comment type="pathway">
    <text evidence="4">Cofactor biosynthesis; (R)-pantothenate biosynthesis; (R)-pantoate from 3-methyl-2-oxobutanoate: step 2/2.</text>
</comment>
<proteinExistence type="inferred from homology"/>
<dbReference type="InterPro" id="IPR013752">
    <property type="entry name" value="KPA_reductase"/>
</dbReference>
<dbReference type="InterPro" id="IPR013332">
    <property type="entry name" value="KPR_N"/>
</dbReference>
<dbReference type="InterPro" id="IPR008927">
    <property type="entry name" value="6-PGluconate_DH-like_C_sf"/>
</dbReference>
<evidence type="ECO:0000256" key="1">
    <source>
        <dbReference type="ARBA" id="ARBA00007870"/>
    </source>
</evidence>
<evidence type="ECO:0000313" key="7">
    <source>
        <dbReference type="EMBL" id="MDR7329001.1"/>
    </source>
</evidence>
<feature type="domain" description="Ketopantoate reductase N-terminal" evidence="5">
    <location>
        <begin position="3"/>
        <end position="149"/>
    </location>
</feature>
<accession>A0ABU1ZVP1</accession>
<dbReference type="GO" id="GO:0008677">
    <property type="term" value="F:2-dehydropantoate 2-reductase activity"/>
    <property type="evidence" value="ECO:0007669"/>
    <property type="project" value="UniProtKB-EC"/>
</dbReference>
<comment type="function">
    <text evidence="4">Catalyzes the NADPH-dependent reduction of ketopantoate into pantoic acid.</text>
</comment>
<comment type="catalytic activity">
    <reaction evidence="4">
        <text>(R)-pantoate + NADP(+) = 2-dehydropantoate + NADPH + H(+)</text>
        <dbReference type="Rhea" id="RHEA:16233"/>
        <dbReference type="ChEBI" id="CHEBI:11561"/>
        <dbReference type="ChEBI" id="CHEBI:15378"/>
        <dbReference type="ChEBI" id="CHEBI:15980"/>
        <dbReference type="ChEBI" id="CHEBI:57783"/>
        <dbReference type="ChEBI" id="CHEBI:58349"/>
        <dbReference type="EC" id="1.1.1.169"/>
    </reaction>
</comment>
<dbReference type="EMBL" id="JAVDXZ010000001">
    <property type="protein sequence ID" value="MDR7329001.1"/>
    <property type="molecule type" value="Genomic_DNA"/>
</dbReference>
<organism evidence="7 8">
    <name type="scientific">Corynebacterium guangdongense</name>
    <dbReference type="NCBI Taxonomy" id="1783348"/>
    <lineage>
        <taxon>Bacteria</taxon>
        <taxon>Bacillati</taxon>
        <taxon>Actinomycetota</taxon>
        <taxon>Actinomycetes</taxon>
        <taxon>Mycobacteriales</taxon>
        <taxon>Corynebacteriaceae</taxon>
        <taxon>Corynebacterium</taxon>
    </lineage>
</organism>
<keyword evidence="8" id="KW-1185">Reference proteome</keyword>
<feature type="domain" description="Ketopantoate reductase C-terminal" evidence="6">
    <location>
        <begin position="176"/>
        <end position="294"/>
    </location>
</feature>
<keyword evidence="3 4" id="KW-0560">Oxidoreductase</keyword>
<sequence>MKITVIGVGAVGGWFGGRLAATGHDVTFVARPGSETLQALRERGLVLGEEDPIRVDAVESLADAPPADVVLLAVKVTGGEAAATLLEGIDGQALVACTQNAVEVPSAVAGVVGTQRTLPGVVRGFFHHTGPAKVAFHGGPISYTFGTWDGGASGVVKQFSRALQEAGIEGVVHPDIFVDVWSKAMFVGPFGGLGALSGRPLGVLRTDMRGTLQAVVAEVDAVARASGVNLPADAVEQVMSFADAMPAGATSSMQRDLGAGRASELDAQIGAIVRAGERLGVSTPLHGLLFDTLRYGRQA</sequence>
<dbReference type="InterPro" id="IPR051402">
    <property type="entry name" value="KPR-Related"/>
</dbReference>
<keyword evidence="4" id="KW-0566">Pantothenate biosynthesis</keyword>
<comment type="similarity">
    <text evidence="1 4">Belongs to the ketopantoate reductase family.</text>
</comment>
<evidence type="ECO:0000259" key="6">
    <source>
        <dbReference type="Pfam" id="PF08546"/>
    </source>
</evidence>
<dbReference type="Gene3D" id="3.40.50.720">
    <property type="entry name" value="NAD(P)-binding Rossmann-like Domain"/>
    <property type="match status" value="1"/>
</dbReference>
<evidence type="ECO:0000256" key="4">
    <source>
        <dbReference type="RuleBase" id="RU362068"/>
    </source>
</evidence>
<dbReference type="Pfam" id="PF08546">
    <property type="entry name" value="ApbA_C"/>
    <property type="match status" value="1"/>
</dbReference>
<dbReference type="InterPro" id="IPR036291">
    <property type="entry name" value="NAD(P)-bd_dom_sf"/>
</dbReference>
<dbReference type="Pfam" id="PF02558">
    <property type="entry name" value="ApbA"/>
    <property type="match status" value="1"/>
</dbReference>
<comment type="caution">
    <text evidence="7">The sequence shown here is derived from an EMBL/GenBank/DDBJ whole genome shotgun (WGS) entry which is preliminary data.</text>
</comment>
<dbReference type="PANTHER" id="PTHR21708:SF26">
    <property type="entry name" value="2-DEHYDROPANTOATE 2-REDUCTASE"/>
    <property type="match status" value="1"/>
</dbReference>
<dbReference type="EC" id="1.1.1.169" evidence="4"/>
<evidence type="ECO:0000256" key="3">
    <source>
        <dbReference type="ARBA" id="ARBA00023002"/>
    </source>
</evidence>
<keyword evidence="2 4" id="KW-0521">NADP</keyword>
<dbReference type="NCBIfam" id="TIGR00745">
    <property type="entry name" value="apbA_panE"/>
    <property type="match status" value="1"/>
</dbReference>
<dbReference type="Gene3D" id="1.10.1040.10">
    <property type="entry name" value="N-(1-d-carboxylethyl)-l-norvaline Dehydrogenase, domain 2"/>
    <property type="match status" value="1"/>
</dbReference>
<evidence type="ECO:0000259" key="5">
    <source>
        <dbReference type="Pfam" id="PF02558"/>
    </source>
</evidence>
<evidence type="ECO:0000313" key="8">
    <source>
        <dbReference type="Proteomes" id="UP001180840"/>
    </source>
</evidence>
<dbReference type="Proteomes" id="UP001180840">
    <property type="component" value="Unassembled WGS sequence"/>
</dbReference>
<dbReference type="NCBIfam" id="NF005091">
    <property type="entry name" value="PRK06522.2-2"/>
    <property type="match status" value="1"/>
</dbReference>
<dbReference type="SUPFAM" id="SSF48179">
    <property type="entry name" value="6-phosphogluconate dehydrogenase C-terminal domain-like"/>
    <property type="match status" value="1"/>
</dbReference>
<reference evidence="7" key="1">
    <citation type="submission" date="2023-07" db="EMBL/GenBank/DDBJ databases">
        <title>Sequencing the genomes of 1000 actinobacteria strains.</title>
        <authorList>
            <person name="Klenk H.-P."/>
        </authorList>
    </citation>
    <scope>NUCLEOTIDE SEQUENCE</scope>
    <source>
        <strain evidence="7">DSM 107476</strain>
    </source>
</reference>
<dbReference type="SUPFAM" id="SSF51735">
    <property type="entry name" value="NAD(P)-binding Rossmann-fold domains"/>
    <property type="match status" value="1"/>
</dbReference>
<dbReference type="RefSeq" id="WP_290197983.1">
    <property type="nucleotide sequence ID" value="NZ_CP047654.1"/>
</dbReference>